<keyword evidence="2" id="KW-1133">Transmembrane helix</keyword>
<sequence>MSDISATEGLGPKRVTYGNLRQPKVPGLFGLPPVFLAGVGLAALVLIGVSISGHLLLGLGLILVTLAVSGVMLIPHPSGLNPYVRTARWARHRRAEKAGLTMLRQGPVGHTPDGKVRLPGLAAASELTQWRDSLGQPFGLISIPSTHHHTVVIECHAAGTGGVDQHVIDSQVAHWGAWLAGLGQTGDIVAAAAVVETAPDTGHRLRRAAFADLDASSPAFSQKVLTDSVAGAAGSAVITTRLTVTFTGKPSIEGARGKAITTAQMAEEIGTRLPSLLDGLKATGAGTGCRPCTAQELVDTVRVAYDPSVAADVEEARTKDGTGLSWDQAGPVAAHAGYDHYEHESAVSCSWQMTAPPRGVFYDSTLAGLLAPHRDLTRKRVAILYRPQTPEQSADAVDRDVKNTTWAASEGRRVTARKSQDKKAAEKTEQEEAAGASLVRFGIVVTATVLDPELLPLARKTVASSLAAPARLRLRSAKGSQDVAFAASLPIGLVLPEHMTLPTSIREAM</sequence>
<feature type="transmembrane region" description="Helical" evidence="2">
    <location>
        <begin position="56"/>
        <end position="75"/>
    </location>
</feature>
<accession>A0A853DKR9</accession>
<proteinExistence type="predicted"/>
<reference evidence="3 4" key="1">
    <citation type="submission" date="2020-07" db="EMBL/GenBank/DDBJ databases">
        <title>Sequencing the genomes of 1000 actinobacteria strains.</title>
        <authorList>
            <person name="Klenk H.-P."/>
        </authorList>
    </citation>
    <scope>NUCLEOTIDE SEQUENCE [LARGE SCALE GENOMIC DNA]</scope>
    <source>
        <strain evidence="3 4">DSM 29531</strain>
    </source>
</reference>
<organism evidence="3 4">
    <name type="scientific">Allobranchiibius huperziae</name>
    <dbReference type="NCBI Taxonomy" id="1874116"/>
    <lineage>
        <taxon>Bacteria</taxon>
        <taxon>Bacillati</taxon>
        <taxon>Actinomycetota</taxon>
        <taxon>Actinomycetes</taxon>
        <taxon>Micrococcales</taxon>
        <taxon>Dermacoccaceae</taxon>
        <taxon>Allobranchiibius</taxon>
    </lineage>
</organism>
<feature type="transmembrane region" description="Helical" evidence="2">
    <location>
        <begin position="29"/>
        <end position="49"/>
    </location>
</feature>
<name>A0A853DKR9_9MICO</name>
<keyword evidence="2" id="KW-0472">Membrane</keyword>
<evidence type="ECO:0000256" key="1">
    <source>
        <dbReference type="SAM" id="MobiDB-lite"/>
    </source>
</evidence>
<dbReference type="RefSeq" id="WP_179483930.1">
    <property type="nucleotide sequence ID" value="NZ_JACCFW010000003.1"/>
</dbReference>
<evidence type="ECO:0000313" key="4">
    <source>
        <dbReference type="Proteomes" id="UP000571817"/>
    </source>
</evidence>
<keyword evidence="2" id="KW-0812">Transmembrane</keyword>
<feature type="region of interest" description="Disordered" evidence="1">
    <location>
        <begin position="410"/>
        <end position="431"/>
    </location>
</feature>
<dbReference type="InterPro" id="IPR049978">
    <property type="entry name" value="SCO6880-like"/>
</dbReference>
<keyword evidence="4" id="KW-1185">Reference proteome</keyword>
<comment type="caution">
    <text evidence="3">The sequence shown here is derived from an EMBL/GenBank/DDBJ whole genome shotgun (WGS) entry which is preliminary data.</text>
</comment>
<feature type="compositionally biased region" description="Basic and acidic residues" evidence="1">
    <location>
        <begin position="410"/>
        <end position="430"/>
    </location>
</feature>
<protein>
    <recommendedName>
        <fullName evidence="5">Integral membrane protein</fullName>
    </recommendedName>
</protein>
<evidence type="ECO:0000256" key="2">
    <source>
        <dbReference type="SAM" id="Phobius"/>
    </source>
</evidence>
<dbReference type="NCBIfam" id="NF042935">
    <property type="entry name" value="SCO6880_fam"/>
    <property type="match status" value="1"/>
</dbReference>
<gene>
    <name evidence="3" type="ORF">HNR15_003557</name>
</gene>
<dbReference type="Proteomes" id="UP000571817">
    <property type="component" value="Unassembled WGS sequence"/>
</dbReference>
<evidence type="ECO:0000313" key="3">
    <source>
        <dbReference type="EMBL" id="NYJ76539.1"/>
    </source>
</evidence>
<dbReference type="EMBL" id="JACCFW010000003">
    <property type="protein sequence ID" value="NYJ76539.1"/>
    <property type="molecule type" value="Genomic_DNA"/>
</dbReference>
<dbReference type="AlphaFoldDB" id="A0A853DKR9"/>
<evidence type="ECO:0008006" key="5">
    <source>
        <dbReference type="Google" id="ProtNLM"/>
    </source>
</evidence>